<accession>A0A328TR15</accession>
<evidence type="ECO:0000256" key="3">
    <source>
        <dbReference type="ARBA" id="ARBA00023163"/>
    </source>
</evidence>
<reference evidence="5" key="1">
    <citation type="submission" date="2018-04" db="EMBL/GenBank/DDBJ databases">
        <title>Genomes of the Obligate Erwinia dacicola and Facultative Enterobacter sp. OLF Endosymbionts of the Olive Fruit fly, Bactrocera oleae.</title>
        <authorList>
            <person name="Estes A.M."/>
            <person name="Hearn D.J."/>
            <person name="Agarwal S."/>
            <person name="Pierson E.A."/>
            <person name="Dunning-Hotopp J.C."/>
        </authorList>
    </citation>
    <scope>NUCLEOTIDE SEQUENCE [LARGE SCALE GENOMIC DNA]</scope>
    <source>
        <strain evidence="5">Oroville</strain>
    </source>
</reference>
<sequence>MPLSGVETGQQLLQLGVEFTALVASNDDMVIAAVRALYASGKRIPQDVSLLSFDEIPMASFFVPPLTTVHMPVGKILKHTLEKLVLMLDGQPTEPLPAFNGQLVVRDSVVAGPYKGRT</sequence>
<name>A0A328TR15_9GAMM</name>
<dbReference type="AlphaFoldDB" id="A0A328TR15"/>
<keyword evidence="1" id="KW-0805">Transcription regulation</keyword>
<dbReference type="PANTHER" id="PTHR30146:SF67">
    <property type="entry name" value="HTH-TYPE TRANSCRIPTIONAL REGULATOR ASCG"/>
    <property type="match status" value="1"/>
</dbReference>
<dbReference type="InterPro" id="IPR046335">
    <property type="entry name" value="LacI/GalR-like_sensor"/>
</dbReference>
<gene>
    <name evidence="5" type="ORF">ACZ87_01664</name>
</gene>
<keyword evidence="2" id="KW-0238">DNA-binding</keyword>
<dbReference type="SUPFAM" id="SSF53822">
    <property type="entry name" value="Periplasmic binding protein-like I"/>
    <property type="match status" value="1"/>
</dbReference>
<keyword evidence="3" id="KW-0804">Transcription</keyword>
<dbReference type="PANTHER" id="PTHR30146">
    <property type="entry name" value="LACI-RELATED TRANSCRIPTIONAL REPRESSOR"/>
    <property type="match status" value="1"/>
</dbReference>
<dbReference type="EMBL" id="LJAM02000134">
    <property type="protein sequence ID" value="RAP71521.1"/>
    <property type="molecule type" value="Genomic_DNA"/>
</dbReference>
<evidence type="ECO:0000256" key="2">
    <source>
        <dbReference type="ARBA" id="ARBA00023125"/>
    </source>
</evidence>
<comment type="caution">
    <text evidence="5">The sequence shown here is derived from an EMBL/GenBank/DDBJ whole genome shotgun (WGS) entry which is preliminary data.</text>
</comment>
<dbReference type="Proteomes" id="UP000244334">
    <property type="component" value="Unassembled WGS sequence"/>
</dbReference>
<dbReference type="Gene3D" id="3.40.50.2300">
    <property type="match status" value="1"/>
</dbReference>
<proteinExistence type="predicted"/>
<evidence type="ECO:0000313" key="6">
    <source>
        <dbReference type="Proteomes" id="UP000244334"/>
    </source>
</evidence>
<organism evidence="5 6">
    <name type="scientific">Candidatus Erwinia dacicola</name>
    <dbReference type="NCBI Taxonomy" id="252393"/>
    <lineage>
        <taxon>Bacteria</taxon>
        <taxon>Pseudomonadati</taxon>
        <taxon>Pseudomonadota</taxon>
        <taxon>Gammaproteobacteria</taxon>
        <taxon>Enterobacterales</taxon>
        <taxon>Erwiniaceae</taxon>
        <taxon>Erwinia</taxon>
    </lineage>
</organism>
<feature type="domain" description="Transcriptional regulator LacI/GalR-like sensor" evidence="4">
    <location>
        <begin position="20"/>
        <end position="109"/>
    </location>
</feature>
<evidence type="ECO:0000259" key="4">
    <source>
        <dbReference type="Pfam" id="PF13377"/>
    </source>
</evidence>
<evidence type="ECO:0000256" key="1">
    <source>
        <dbReference type="ARBA" id="ARBA00023015"/>
    </source>
</evidence>
<protein>
    <submittedName>
        <fullName evidence="5">Periplasmic binding protein-like domain protein</fullName>
    </submittedName>
</protein>
<dbReference type="GO" id="GO:0000976">
    <property type="term" value="F:transcription cis-regulatory region binding"/>
    <property type="evidence" value="ECO:0007669"/>
    <property type="project" value="TreeGrafter"/>
</dbReference>
<keyword evidence="6" id="KW-1185">Reference proteome</keyword>
<dbReference type="Pfam" id="PF13377">
    <property type="entry name" value="Peripla_BP_3"/>
    <property type="match status" value="1"/>
</dbReference>
<dbReference type="InterPro" id="IPR028082">
    <property type="entry name" value="Peripla_BP_I"/>
</dbReference>
<dbReference type="GO" id="GO:0003700">
    <property type="term" value="F:DNA-binding transcription factor activity"/>
    <property type="evidence" value="ECO:0007669"/>
    <property type="project" value="TreeGrafter"/>
</dbReference>
<evidence type="ECO:0000313" key="5">
    <source>
        <dbReference type="EMBL" id="RAP71521.1"/>
    </source>
</evidence>